<dbReference type="Proteomes" id="UP000830768">
    <property type="component" value="Chromosome 10"/>
</dbReference>
<sequence>MPRSTMPSPIHRAAQSPCTPAQKKSRQTPPGLHQPLILPATGSLFQSPPTSMRLFSVCACEPSREASRYSYIWIDQICIDQSNLKERNAQVALMRRIYKQAQKCLVWLGGDDKFSETGLETMARLWNMTPEMTSKFAKARIFEAGTYEKIGMEPIGPWEWIAYYAFLGRSWFWRSWVVQEAALSQELTFCCGISAFSLDIIGHGFRILNNTDWATSSLQLASTLGGYSHGFSKEAEQIKLQAPGTCLYRPNREDRPNPSILEHLSRIRGGTLGFSNPNHRALSQILFMFQELKASDPRDKVYSLLALAEESGQVGTLVPDYRKFVAGVFQDTMQFLLQSSSSLNDLSKKEDPRETKTANLPSWVPDFTSNRTASPRTFSGLSPWSAGEHLGKTHMVFHPGAVLEVRALCIGRVCEVHDPSTPFNLGISVGQRSLLKVVQALSEYSWIWAPPMTPALRSFLNSNGSVPNKDIYHEPLIEEEGTVACQSRLEVLWRTLIVDCFAREFPPSNSMVDLFVESWISSVQTRMATAGYYSDTDLLTLRRKGILRREEVDCSNWDALRSSISDMYQIGLCPESTLEGDEVWIFAGAHTPFVLRPRQGGR</sequence>
<keyword evidence="2" id="KW-1185">Reference proteome</keyword>
<organism evidence="1 2">
    <name type="scientific">Fusarium solani subsp. cucurbitae</name>
    <name type="common">Neocosmosporum cucurbitae</name>
    <dbReference type="NCBI Taxonomy" id="2747967"/>
    <lineage>
        <taxon>Eukaryota</taxon>
        <taxon>Fungi</taxon>
        <taxon>Dikarya</taxon>
        <taxon>Ascomycota</taxon>
        <taxon>Pezizomycotina</taxon>
        <taxon>Sordariomycetes</taxon>
        <taxon>Hypocreomycetidae</taxon>
        <taxon>Hypocreales</taxon>
        <taxon>Nectriaceae</taxon>
        <taxon>Fusarium</taxon>
        <taxon>Fusarium solani species complex</taxon>
    </lineage>
</organism>
<accession>A0ACD3ZHP2</accession>
<protein>
    <submittedName>
        <fullName evidence="1">Uncharacterized protein</fullName>
    </submittedName>
</protein>
<evidence type="ECO:0000313" key="1">
    <source>
        <dbReference type="EMBL" id="UPL00616.1"/>
    </source>
</evidence>
<dbReference type="EMBL" id="CP090038">
    <property type="protein sequence ID" value="UPL00616.1"/>
    <property type="molecule type" value="Genomic_DNA"/>
</dbReference>
<proteinExistence type="predicted"/>
<evidence type="ECO:0000313" key="2">
    <source>
        <dbReference type="Proteomes" id="UP000830768"/>
    </source>
</evidence>
<reference evidence="1" key="1">
    <citation type="submission" date="2021-11" db="EMBL/GenBank/DDBJ databases">
        <title>Fusarium solani-melongenae Genome sequencing and assembly.</title>
        <authorList>
            <person name="Xie S."/>
            <person name="Huang L."/>
            <person name="Zhang X."/>
        </authorList>
    </citation>
    <scope>NUCLEOTIDE SEQUENCE</scope>
    <source>
        <strain evidence="1">CRI 24-3</strain>
    </source>
</reference>
<name>A0ACD3ZHP2_FUSSC</name>
<gene>
    <name evidence="1" type="ORF">LCI18_011550</name>
</gene>